<dbReference type="CDD" id="cd01347">
    <property type="entry name" value="ligand_gated_channel"/>
    <property type="match status" value="1"/>
</dbReference>
<keyword evidence="12 20" id="KW-0798">TonB box</keyword>
<dbReference type="InterPro" id="IPR036942">
    <property type="entry name" value="Beta-barrel_TonB_sf"/>
</dbReference>
<dbReference type="GO" id="GO:0015891">
    <property type="term" value="P:siderophore transport"/>
    <property type="evidence" value="ECO:0007669"/>
    <property type="project" value="InterPro"/>
</dbReference>
<reference evidence="23 24" key="1">
    <citation type="submission" date="2017-08" db="EMBL/GenBank/DDBJ databases">
        <title>Genomic and metabolic characterisation of spoilage-associated Pseudomonas species.</title>
        <authorList>
            <person name="Stanborough T."/>
            <person name="Fegan N."/>
            <person name="Powell S.M."/>
            <person name="Singh T."/>
            <person name="Tamplin M.L."/>
            <person name="Chandry P.S."/>
        </authorList>
    </citation>
    <scope>NUCLEOTIDE SEQUENCE [LARGE SCALE GENOMIC DNA]</scope>
    <source>
        <strain evidence="23 24">F1820</strain>
    </source>
</reference>
<dbReference type="InterPro" id="IPR037066">
    <property type="entry name" value="Plug_dom_sf"/>
</dbReference>
<evidence type="ECO:0000256" key="13">
    <source>
        <dbReference type="ARBA" id="ARBA00023112"/>
    </source>
</evidence>
<comment type="caution">
    <text evidence="23">The sequence shown here is derived from an EMBL/GenBank/DDBJ whole genome shotgun (WGS) entry which is preliminary data.</text>
</comment>
<dbReference type="InterPro" id="IPR010105">
    <property type="entry name" value="TonB_sidphr_rcpt"/>
</dbReference>
<keyword evidence="11" id="KW-0406">Ion transport</keyword>
<keyword evidence="9" id="KW-0864">Zinc transport</keyword>
<organism evidence="23 24">
    <name type="scientific">Pseudomonas fragi</name>
    <dbReference type="NCBI Taxonomy" id="296"/>
    <lineage>
        <taxon>Bacteria</taxon>
        <taxon>Pseudomonadati</taxon>
        <taxon>Pseudomonadota</taxon>
        <taxon>Gammaproteobacteria</taxon>
        <taxon>Pseudomonadales</taxon>
        <taxon>Pseudomonadaceae</taxon>
        <taxon>Pseudomonas</taxon>
    </lineage>
</organism>
<comment type="function">
    <text evidence="17">Transports the metallophore pseudopaline, which is involved in the acquisition of nickel and zinc, and thus enables bacterial growth inside the host, where metal access is limited. Is probably involved in the import of pseudopaline-metal complexes.</text>
</comment>
<dbReference type="PROSITE" id="PS52016">
    <property type="entry name" value="TONB_DEPENDENT_REC_3"/>
    <property type="match status" value="1"/>
</dbReference>
<dbReference type="GO" id="GO:0015675">
    <property type="term" value="P:nickel cation transport"/>
    <property type="evidence" value="ECO:0007669"/>
    <property type="project" value="UniProtKB-KW"/>
</dbReference>
<dbReference type="PROSITE" id="PS51257">
    <property type="entry name" value="PROKAR_LIPOPROTEIN"/>
    <property type="match status" value="1"/>
</dbReference>
<dbReference type="Gene3D" id="3.55.50.30">
    <property type="match status" value="1"/>
</dbReference>
<dbReference type="InterPro" id="IPR000531">
    <property type="entry name" value="Beta-barrel_TonB"/>
</dbReference>
<feature type="domain" description="Secretin/TonB short N-terminal" evidence="22">
    <location>
        <begin position="61"/>
        <end position="112"/>
    </location>
</feature>
<evidence type="ECO:0000259" key="22">
    <source>
        <dbReference type="SMART" id="SM00965"/>
    </source>
</evidence>
<dbReference type="FunFam" id="2.40.170.20:FF:000005">
    <property type="entry name" value="TonB-dependent siderophore receptor"/>
    <property type="match status" value="1"/>
</dbReference>
<dbReference type="InterPro" id="IPR012910">
    <property type="entry name" value="Plug_dom"/>
</dbReference>
<evidence type="ECO:0000256" key="6">
    <source>
        <dbReference type="ARBA" id="ARBA00022596"/>
    </source>
</evidence>
<gene>
    <name evidence="23" type="ORF">CJF43_05495</name>
</gene>
<keyword evidence="9" id="KW-0862">Zinc</keyword>
<evidence type="ECO:0000256" key="21">
    <source>
        <dbReference type="SAM" id="SignalP"/>
    </source>
</evidence>
<evidence type="ECO:0000256" key="19">
    <source>
        <dbReference type="PROSITE-ProRule" id="PRU01360"/>
    </source>
</evidence>
<dbReference type="GO" id="GO:0038023">
    <property type="term" value="F:signaling receptor activity"/>
    <property type="evidence" value="ECO:0007669"/>
    <property type="project" value="InterPro"/>
</dbReference>
<dbReference type="Pfam" id="PF07715">
    <property type="entry name" value="Plug"/>
    <property type="match status" value="1"/>
</dbReference>
<accession>A0A266M075</accession>
<evidence type="ECO:0000256" key="9">
    <source>
        <dbReference type="ARBA" id="ARBA00022906"/>
    </source>
</evidence>
<dbReference type="Pfam" id="PF00593">
    <property type="entry name" value="TonB_dep_Rec_b-barrel"/>
    <property type="match status" value="1"/>
</dbReference>
<keyword evidence="15 23" id="KW-0675">Receptor</keyword>
<keyword evidence="10" id="KW-0408">Iron</keyword>
<dbReference type="FunFam" id="2.170.130.10:FF:000001">
    <property type="entry name" value="Catecholate siderophore TonB-dependent receptor"/>
    <property type="match status" value="1"/>
</dbReference>
<evidence type="ECO:0000256" key="18">
    <source>
        <dbReference type="ARBA" id="ARBA00072467"/>
    </source>
</evidence>
<evidence type="ECO:0000256" key="11">
    <source>
        <dbReference type="ARBA" id="ARBA00023065"/>
    </source>
</evidence>
<evidence type="ECO:0000256" key="1">
    <source>
        <dbReference type="ARBA" id="ARBA00004571"/>
    </source>
</evidence>
<dbReference type="RefSeq" id="WP_095028312.1">
    <property type="nucleotide sequence ID" value="NZ_NQKL01000003.1"/>
</dbReference>
<protein>
    <recommendedName>
        <fullName evidence="18">Metal-pseudopaline receptor CntO</fullName>
    </recommendedName>
</protein>
<evidence type="ECO:0000256" key="4">
    <source>
        <dbReference type="ARBA" id="ARBA00022452"/>
    </source>
</evidence>
<evidence type="ECO:0000256" key="20">
    <source>
        <dbReference type="RuleBase" id="RU003357"/>
    </source>
</evidence>
<evidence type="ECO:0000313" key="24">
    <source>
        <dbReference type="Proteomes" id="UP000216113"/>
    </source>
</evidence>
<dbReference type="Gene3D" id="2.40.170.20">
    <property type="entry name" value="TonB-dependent receptor, beta-barrel domain"/>
    <property type="match status" value="1"/>
</dbReference>
<evidence type="ECO:0000256" key="2">
    <source>
        <dbReference type="ARBA" id="ARBA00009810"/>
    </source>
</evidence>
<dbReference type="InterPro" id="IPR039426">
    <property type="entry name" value="TonB-dep_rcpt-like"/>
</dbReference>
<feature type="chain" id="PRO_5012266796" description="Metal-pseudopaline receptor CntO" evidence="21">
    <location>
        <begin position="29"/>
        <end position="811"/>
    </location>
</feature>
<dbReference type="Gene3D" id="2.170.130.10">
    <property type="entry name" value="TonB-dependent receptor, plug domain"/>
    <property type="match status" value="1"/>
</dbReference>
<keyword evidence="5" id="KW-0410">Iron transport</keyword>
<dbReference type="NCBIfam" id="TIGR01783">
    <property type="entry name" value="TonB-siderophor"/>
    <property type="match status" value="1"/>
</dbReference>
<evidence type="ECO:0000256" key="10">
    <source>
        <dbReference type="ARBA" id="ARBA00023004"/>
    </source>
</evidence>
<dbReference type="SMART" id="SM00965">
    <property type="entry name" value="STN"/>
    <property type="match status" value="1"/>
</dbReference>
<evidence type="ECO:0000256" key="5">
    <source>
        <dbReference type="ARBA" id="ARBA00022496"/>
    </source>
</evidence>
<proteinExistence type="inferred from homology"/>
<evidence type="ECO:0000256" key="14">
    <source>
        <dbReference type="ARBA" id="ARBA00023136"/>
    </source>
</evidence>
<dbReference type="GO" id="GO:0009279">
    <property type="term" value="C:cell outer membrane"/>
    <property type="evidence" value="ECO:0007669"/>
    <property type="project" value="UniProtKB-SubCell"/>
</dbReference>
<evidence type="ECO:0000256" key="12">
    <source>
        <dbReference type="ARBA" id="ARBA00023077"/>
    </source>
</evidence>
<dbReference type="PANTHER" id="PTHR32552:SF68">
    <property type="entry name" value="FERRICHROME OUTER MEMBRANE TRANSPORTER_PHAGE RECEPTOR"/>
    <property type="match status" value="1"/>
</dbReference>
<evidence type="ECO:0000256" key="3">
    <source>
        <dbReference type="ARBA" id="ARBA00022448"/>
    </source>
</evidence>
<keyword evidence="4 19" id="KW-1134">Transmembrane beta strand</keyword>
<keyword evidence="8 21" id="KW-0732">Signal</keyword>
<dbReference type="InterPro" id="IPR011662">
    <property type="entry name" value="Secretin/TonB_short_N"/>
</dbReference>
<dbReference type="GO" id="GO:0006829">
    <property type="term" value="P:zinc ion transport"/>
    <property type="evidence" value="ECO:0007669"/>
    <property type="project" value="UniProtKB-KW"/>
</dbReference>
<dbReference type="AlphaFoldDB" id="A0A266M075"/>
<dbReference type="GO" id="GO:0015344">
    <property type="term" value="F:siderophore uptake transmembrane transporter activity"/>
    <property type="evidence" value="ECO:0007669"/>
    <property type="project" value="TreeGrafter"/>
</dbReference>
<name>A0A266M075_PSEFR</name>
<evidence type="ECO:0000256" key="7">
    <source>
        <dbReference type="ARBA" id="ARBA00022692"/>
    </source>
</evidence>
<keyword evidence="16 19" id="KW-0998">Cell outer membrane</keyword>
<evidence type="ECO:0000256" key="16">
    <source>
        <dbReference type="ARBA" id="ARBA00023237"/>
    </source>
</evidence>
<sequence length="811" mass="88808">MPYAHPKTCLLALAITLSIACHPQGARAEVMAGEQSATRFFDLPAAPLGVTLSRIARDSNLTLSVAPALLQGKISAPVNGMYTPQQAAEHALAGSGLGLSVTDSGALSVYPQSGSGALNLGATNVSARLGEDGRGHVDGFVATRSATATKTDTPILEIPQTINVVTADQVEVQGARDLTQALRYTPGLSTNGYTDRNTIADEITSRGFAPTLLYLDGAYLPSAGSLGGTPQIDPYTLERIEVLKGPSSVLYGQNQPGGMINMVSKRPSTEVKHQIKVGTGSFDRYNLAFDTTGPLDDAKTLSYRLTGVANTGSEQVDYTEDSRMLLAPSITWAPDDSTELTVYAQLQRDDALADYQALPAVGSLYRNSQGNKIDRDTFLGDSKWNDYKRDQYVLGYQFSHAFNEVMTYRQSLSYIDVNDRYKGFYLNRFVTAPDGATDTHASRTKLDWRQQNSSYTFDNHLQSDFSTGPVQHTLLVGLDYRDFTRKYQGYNLSGSEVIDLYNPTNYRTAGVPTLTTKWDNRVRQTGFYVQDQIKLDNFILTIGGRQDWAKVDNNDLLANSHEIQNDNKFTGRVGLTYVTSFGLAPYISYTESFLPSVGTSAPDRGGKAFEPMTGKQYEVGVKYQPNDSTLLTASVFEITQQNVLTGDLEYLEYQVQAGEVRSRGIEVEGKSSFNNIDLIASVSYLDVFYTKSNYGNEGNRSEAQSPWAASVWADYHFTGQALAGVTLGGGARYTGKNFGDSANTFKTPSFVVYDATLSYDLAALDASFKGVSTRLNVQNLFDREYVSSCNYSFGCYYGQQRTASLEVKYDW</sequence>
<keyword evidence="14 19" id="KW-0472">Membrane</keyword>
<keyword evidence="7 19" id="KW-0812">Transmembrane</keyword>
<keyword evidence="6" id="KW-0533">Nickel</keyword>
<dbReference type="EMBL" id="NQKL01000003">
    <property type="protein sequence ID" value="OZY43042.1"/>
    <property type="molecule type" value="Genomic_DNA"/>
</dbReference>
<comment type="subcellular location">
    <subcellularLocation>
        <location evidence="1 19">Cell outer membrane</location>
        <topology evidence="1 19">Multi-pass membrane protein</topology>
    </subcellularLocation>
</comment>
<keyword evidence="13" id="KW-0921">Nickel transport</keyword>
<dbReference type="PANTHER" id="PTHR32552">
    <property type="entry name" value="FERRICHROME IRON RECEPTOR-RELATED"/>
    <property type="match status" value="1"/>
</dbReference>
<dbReference type="Proteomes" id="UP000216113">
    <property type="component" value="Unassembled WGS sequence"/>
</dbReference>
<evidence type="ECO:0000256" key="17">
    <source>
        <dbReference type="ARBA" id="ARBA00056786"/>
    </source>
</evidence>
<evidence type="ECO:0000313" key="23">
    <source>
        <dbReference type="EMBL" id="OZY43042.1"/>
    </source>
</evidence>
<keyword evidence="3 19" id="KW-0813">Transport</keyword>
<feature type="signal peptide" evidence="21">
    <location>
        <begin position="1"/>
        <end position="28"/>
    </location>
</feature>
<dbReference type="SUPFAM" id="SSF56935">
    <property type="entry name" value="Porins"/>
    <property type="match status" value="1"/>
</dbReference>
<evidence type="ECO:0000256" key="15">
    <source>
        <dbReference type="ARBA" id="ARBA00023170"/>
    </source>
</evidence>
<evidence type="ECO:0000256" key="8">
    <source>
        <dbReference type="ARBA" id="ARBA00022729"/>
    </source>
</evidence>
<comment type="similarity">
    <text evidence="2 19 20">Belongs to the TonB-dependent receptor family.</text>
</comment>